<accession>A0A0D7WZ17</accession>
<dbReference type="InterPro" id="IPR023845">
    <property type="entry name" value="DUF3817_TM"/>
</dbReference>
<keyword evidence="2" id="KW-1003">Cell membrane</keyword>
<sequence length="107" mass="12198">MLRTPLGRVRLMLWIQGIAYLAILFAHQPLQAAGMTQTVMVIGNIYRISFLLLLVALIYGKTALNWSLRRPLFIMFASFIPFGLIIMDWIWVKKWTGDSAAEQRAAS</sequence>
<proteinExistence type="predicted"/>
<dbReference type="Proteomes" id="UP000032534">
    <property type="component" value="Unassembled WGS sequence"/>
</dbReference>
<evidence type="ECO:0000256" key="4">
    <source>
        <dbReference type="ARBA" id="ARBA00022989"/>
    </source>
</evidence>
<keyword evidence="4 6" id="KW-1133">Transmembrane helix</keyword>
<name>A0A0D7WZ17_9BACL</name>
<evidence type="ECO:0000313" key="8">
    <source>
        <dbReference type="EMBL" id="KJD44431.1"/>
    </source>
</evidence>
<keyword evidence="5 6" id="KW-0472">Membrane</keyword>
<dbReference type="EMBL" id="JTHP01000035">
    <property type="protein sequence ID" value="KJD44431.1"/>
    <property type="molecule type" value="Genomic_DNA"/>
</dbReference>
<comment type="caution">
    <text evidence="8">The sequence shown here is derived from an EMBL/GenBank/DDBJ whole genome shotgun (WGS) entry which is preliminary data.</text>
</comment>
<evidence type="ECO:0000256" key="5">
    <source>
        <dbReference type="ARBA" id="ARBA00023136"/>
    </source>
</evidence>
<reference evidence="8 9" key="1">
    <citation type="submission" date="2014-11" db="EMBL/GenBank/DDBJ databases">
        <title>Draft Genome Sequences of Paenibacillus polymyxa NRRL B-30509 and Paenibacillus terrae NRRL B-30644, Strains from a Poultry Environment that Produce Tridecaptin A and Paenicidins.</title>
        <authorList>
            <person name="van Belkum M.J."/>
            <person name="Lohans C.T."/>
            <person name="Vederas J.C."/>
        </authorList>
    </citation>
    <scope>NUCLEOTIDE SEQUENCE [LARGE SCALE GENOMIC DNA]</scope>
    <source>
        <strain evidence="8 9">NRRL B-30644</strain>
    </source>
</reference>
<organism evidence="8 9">
    <name type="scientific">Paenibacillus terrae</name>
    <dbReference type="NCBI Taxonomy" id="159743"/>
    <lineage>
        <taxon>Bacteria</taxon>
        <taxon>Bacillati</taxon>
        <taxon>Bacillota</taxon>
        <taxon>Bacilli</taxon>
        <taxon>Bacillales</taxon>
        <taxon>Paenibacillaceae</taxon>
        <taxon>Paenibacillus</taxon>
    </lineage>
</organism>
<dbReference type="GO" id="GO:0005886">
    <property type="term" value="C:plasma membrane"/>
    <property type="evidence" value="ECO:0007669"/>
    <property type="project" value="UniProtKB-SubCell"/>
</dbReference>
<evidence type="ECO:0000256" key="1">
    <source>
        <dbReference type="ARBA" id="ARBA00004651"/>
    </source>
</evidence>
<dbReference type="NCBIfam" id="TIGR03954">
    <property type="entry name" value="integ_memb_HG"/>
    <property type="match status" value="1"/>
</dbReference>
<feature type="transmembrane region" description="Helical" evidence="6">
    <location>
        <begin position="72"/>
        <end position="92"/>
    </location>
</feature>
<keyword evidence="3 6" id="KW-0812">Transmembrane</keyword>
<keyword evidence="9" id="KW-1185">Reference proteome</keyword>
<dbReference type="AlphaFoldDB" id="A0A0D7WZ17"/>
<dbReference type="RefSeq" id="WP_044647245.1">
    <property type="nucleotide sequence ID" value="NZ_JTHP01000035.1"/>
</dbReference>
<feature type="transmembrane region" description="Helical" evidence="6">
    <location>
        <begin position="42"/>
        <end position="60"/>
    </location>
</feature>
<evidence type="ECO:0000313" key="9">
    <source>
        <dbReference type="Proteomes" id="UP000032534"/>
    </source>
</evidence>
<dbReference type="OrthoDB" id="1121311at2"/>
<feature type="domain" description="DUF3817" evidence="7">
    <location>
        <begin position="7"/>
        <end position="89"/>
    </location>
</feature>
<gene>
    <name evidence="8" type="ORF">QD47_17010</name>
</gene>
<evidence type="ECO:0000256" key="3">
    <source>
        <dbReference type="ARBA" id="ARBA00022692"/>
    </source>
</evidence>
<comment type="subcellular location">
    <subcellularLocation>
        <location evidence="1">Cell membrane</location>
        <topology evidence="1">Multi-pass membrane protein</topology>
    </subcellularLocation>
</comment>
<dbReference type="PATRIC" id="fig|159743.3.peg.3778"/>
<evidence type="ECO:0000256" key="2">
    <source>
        <dbReference type="ARBA" id="ARBA00022475"/>
    </source>
</evidence>
<evidence type="ECO:0000259" key="7">
    <source>
        <dbReference type="Pfam" id="PF12823"/>
    </source>
</evidence>
<dbReference type="Pfam" id="PF12823">
    <property type="entry name" value="DUF3817"/>
    <property type="match status" value="1"/>
</dbReference>
<protein>
    <recommendedName>
        <fullName evidence="7">DUF3817 domain-containing protein</fullName>
    </recommendedName>
</protein>
<evidence type="ECO:0000256" key="6">
    <source>
        <dbReference type="SAM" id="Phobius"/>
    </source>
</evidence>